<evidence type="ECO:0000313" key="2">
    <source>
        <dbReference type="Proteomes" id="UP000305729"/>
    </source>
</evidence>
<dbReference type="RefSeq" id="WP_138537081.1">
    <property type="nucleotide sequence ID" value="NZ_CP045430.1"/>
</dbReference>
<reference evidence="1 2" key="1">
    <citation type="submission" date="2019-10" db="EMBL/GenBank/DDBJ databases">
        <title>Pseudoalteromonas rubra S4059.</title>
        <authorList>
            <person name="Paulsen S."/>
            <person name="Wang X."/>
        </authorList>
    </citation>
    <scope>NUCLEOTIDE SEQUENCE [LARGE SCALE GENOMIC DNA]</scope>
    <source>
        <strain evidence="1 2">S4059</strain>
    </source>
</reference>
<sequence length="81" mass="8844">MTLSEEATTFSGEVGQRTFQATISALWHEGAHWYVIYACSAYEQNTDAERFSVGEITSESAPIDTPITLDCGLGITLTVRP</sequence>
<name>A0A7S7Z1Q2_9GAMM</name>
<gene>
    <name evidence="1" type="ORF">CWC22_023215</name>
</gene>
<organism evidence="1 2">
    <name type="scientific">Pseudoalteromonas rubra</name>
    <dbReference type="NCBI Taxonomy" id="43658"/>
    <lineage>
        <taxon>Bacteria</taxon>
        <taxon>Pseudomonadati</taxon>
        <taxon>Pseudomonadota</taxon>
        <taxon>Gammaproteobacteria</taxon>
        <taxon>Alteromonadales</taxon>
        <taxon>Pseudoalteromonadaceae</taxon>
        <taxon>Pseudoalteromonas</taxon>
    </lineage>
</organism>
<proteinExistence type="predicted"/>
<dbReference type="Proteomes" id="UP000305729">
    <property type="component" value="Chromosome 2"/>
</dbReference>
<accession>A0A7S7Z1Q2</accession>
<protein>
    <submittedName>
        <fullName evidence="1">Uncharacterized protein</fullName>
    </submittedName>
</protein>
<dbReference type="AlphaFoldDB" id="A0A7S7Z1Q2"/>
<dbReference type="EMBL" id="CP045430">
    <property type="protein sequence ID" value="QPB85914.1"/>
    <property type="molecule type" value="Genomic_DNA"/>
</dbReference>
<evidence type="ECO:0000313" key="1">
    <source>
        <dbReference type="EMBL" id="QPB85914.1"/>
    </source>
</evidence>